<evidence type="ECO:0000313" key="5">
    <source>
        <dbReference type="Proteomes" id="UP000094112"/>
    </source>
</evidence>
<dbReference type="Pfam" id="PF11951">
    <property type="entry name" value="Fungal_trans_2"/>
    <property type="match status" value="1"/>
</dbReference>
<dbReference type="PANTHER" id="PTHR37534">
    <property type="entry name" value="TRANSCRIPTIONAL ACTIVATOR PROTEIN UGA3"/>
    <property type="match status" value="1"/>
</dbReference>
<comment type="subcellular location">
    <subcellularLocation>
        <location evidence="1">Nucleus</location>
    </subcellularLocation>
</comment>
<gene>
    <name evidence="4" type="ORF">WICANDRAFT_70468</name>
</gene>
<dbReference type="Gene3D" id="4.10.240.10">
    <property type="entry name" value="Zn(2)-C6 fungal-type DNA-binding domain"/>
    <property type="match status" value="1"/>
</dbReference>
<dbReference type="STRING" id="683960.A0A1E3NVZ2"/>
<evidence type="ECO:0000313" key="4">
    <source>
        <dbReference type="EMBL" id="ODQ57341.1"/>
    </source>
</evidence>
<organism evidence="4 5">
    <name type="scientific">Wickerhamomyces anomalus (strain ATCC 58044 / CBS 1984 / NCYC 433 / NRRL Y-366-8)</name>
    <name type="common">Yeast</name>
    <name type="synonym">Hansenula anomala</name>
    <dbReference type="NCBI Taxonomy" id="683960"/>
    <lineage>
        <taxon>Eukaryota</taxon>
        <taxon>Fungi</taxon>
        <taxon>Dikarya</taxon>
        <taxon>Ascomycota</taxon>
        <taxon>Saccharomycotina</taxon>
        <taxon>Saccharomycetes</taxon>
        <taxon>Phaffomycetales</taxon>
        <taxon>Wickerhamomycetaceae</taxon>
        <taxon>Wickerhamomyces</taxon>
    </lineage>
</organism>
<dbReference type="RefSeq" id="XP_019036548.1">
    <property type="nucleotide sequence ID" value="XM_019184207.1"/>
</dbReference>
<dbReference type="GeneID" id="30201453"/>
<dbReference type="GO" id="GO:0008270">
    <property type="term" value="F:zinc ion binding"/>
    <property type="evidence" value="ECO:0007669"/>
    <property type="project" value="InterPro"/>
</dbReference>
<dbReference type="GO" id="GO:0005634">
    <property type="term" value="C:nucleus"/>
    <property type="evidence" value="ECO:0007669"/>
    <property type="project" value="UniProtKB-SubCell"/>
</dbReference>
<name>A0A1E3NVZ2_WICAA</name>
<feature type="domain" description="Zn(2)-C6 fungal-type" evidence="3">
    <location>
        <begin position="16"/>
        <end position="46"/>
    </location>
</feature>
<reference evidence="4 5" key="1">
    <citation type="journal article" date="2016" name="Proc. Natl. Acad. Sci. U.S.A.">
        <title>Comparative genomics of biotechnologically important yeasts.</title>
        <authorList>
            <person name="Riley R."/>
            <person name="Haridas S."/>
            <person name="Wolfe K.H."/>
            <person name="Lopes M.R."/>
            <person name="Hittinger C.T."/>
            <person name="Goeker M."/>
            <person name="Salamov A.A."/>
            <person name="Wisecaver J.H."/>
            <person name="Long T.M."/>
            <person name="Calvey C.H."/>
            <person name="Aerts A.L."/>
            <person name="Barry K.W."/>
            <person name="Choi C."/>
            <person name="Clum A."/>
            <person name="Coughlan A.Y."/>
            <person name="Deshpande S."/>
            <person name="Douglass A.P."/>
            <person name="Hanson S.J."/>
            <person name="Klenk H.-P."/>
            <person name="LaButti K.M."/>
            <person name="Lapidus A."/>
            <person name="Lindquist E.A."/>
            <person name="Lipzen A.M."/>
            <person name="Meier-Kolthoff J.P."/>
            <person name="Ohm R.A."/>
            <person name="Otillar R.P."/>
            <person name="Pangilinan J.L."/>
            <person name="Peng Y."/>
            <person name="Rokas A."/>
            <person name="Rosa C.A."/>
            <person name="Scheuner C."/>
            <person name="Sibirny A.A."/>
            <person name="Slot J.C."/>
            <person name="Stielow J.B."/>
            <person name="Sun H."/>
            <person name="Kurtzman C.P."/>
            <person name="Blackwell M."/>
            <person name="Grigoriev I.V."/>
            <person name="Jeffries T.W."/>
        </authorList>
    </citation>
    <scope>NUCLEOTIDE SEQUENCE [LARGE SCALE GENOMIC DNA]</scope>
    <source>
        <strain evidence="5">ATCC 58044 / CBS 1984 / NCYC 433 / NRRL Y-366-8</strain>
    </source>
</reference>
<dbReference type="GO" id="GO:0045944">
    <property type="term" value="P:positive regulation of transcription by RNA polymerase II"/>
    <property type="evidence" value="ECO:0007669"/>
    <property type="project" value="TreeGrafter"/>
</dbReference>
<dbReference type="OrthoDB" id="5069333at2759"/>
<dbReference type="Pfam" id="PF00172">
    <property type="entry name" value="Zn_clus"/>
    <property type="match status" value="1"/>
</dbReference>
<dbReference type="InterPro" id="IPR001138">
    <property type="entry name" value="Zn2Cys6_DnaBD"/>
</dbReference>
<dbReference type="PANTHER" id="PTHR37534:SF49">
    <property type="entry name" value="LYSINE BIOSYNTHESIS REGULATORY PROTEIN LYS14"/>
    <property type="match status" value="1"/>
</dbReference>
<proteinExistence type="predicted"/>
<accession>A0A1E3NVZ2</accession>
<sequence length="507" mass="58458">MGIKKQTSKHSRSRNGCLECRKSRKACDEKKPTCSRCQRQNVKCLYQLSLRFKDDLELKGAVFGREGVWSKNKSLAKKTNDLSDIAAGHKHLHHYVYPGRLYFINVTSDNLISSPRLLGSIYPKGNPLFIDADGSSNFALSFYIQRVSPIFNPIKSLNANGLDFSTLIQFSHNGANHVLTMLLAIGSSYLIRQDNDYWRRKAVYYKQLAMQEIKERLKCCTSDVMNYELLLSSLLLCLYDLANDCNDDWDKHIIMAKWLLNHFSFSSENDVEFKILQFTSDFFGYQEAMGRTACRKLSVFNSEDWEQDSSLISWMGCNRKLISTISDITDLSYERTSMNPQDFHILTDRIENSLDEQLLTSQISNDETSCFLLGCECKKLATKIYLHCSLLNKTPKDHMIVELVSNLANFLEFIIIENNFCWSFLIWPTFIMATQIDSLSSNCEELRALTLDLFNYLEFNSLGNVNKSREIILNIWNKRDLDAPVSKEYENDWDIYVADKDLNISLA</sequence>
<dbReference type="SUPFAM" id="SSF57701">
    <property type="entry name" value="Zn2/Cys6 DNA-binding domain"/>
    <property type="match status" value="1"/>
</dbReference>
<evidence type="ECO:0000256" key="1">
    <source>
        <dbReference type="ARBA" id="ARBA00004123"/>
    </source>
</evidence>
<dbReference type="AlphaFoldDB" id="A0A1E3NVZ2"/>
<dbReference type="Proteomes" id="UP000094112">
    <property type="component" value="Unassembled WGS sequence"/>
</dbReference>
<dbReference type="GO" id="GO:0000976">
    <property type="term" value="F:transcription cis-regulatory region binding"/>
    <property type="evidence" value="ECO:0007669"/>
    <property type="project" value="TreeGrafter"/>
</dbReference>
<protein>
    <recommendedName>
        <fullName evidence="3">Zn(2)-C6 fungal-type domain-containing protein</fullName>
    </recommendedName>
</protein>
<dbReference type="InterPro" id="IPR021858">
    <property type="entry name" value="Fun_TF"/>
</dbReference>
<keyword evidence="2" id="KW-0539">Nucleus</keyword>
<dbReference type="PROSITE" id="PS50048">
    <property type="entry name" value="ZN2_CY6_FUNGAL_2"/>
    <property type="match status" value="1"/>
</dbReference>
<dbReference type="SMART" id="SM00066">
    <property type="entry name" value="GAL4"/>
    <property type="match status" value="1"/>
</dbReference>
<evidence type="ECO:0000256" key="2">
    <source>
        <dbReference type="ARBA" id="ARBA00023242"/>
    </source>
</evidence>
<dbReference type="InterPro" id="IPR036864">
    <property type="entry name" value="Zn2-C6_fun-type_DNA-bd_sf"/>
</dbReference>
<dbReference type="EMBL" id="KV454213">
    <property type="protein sequence ID" value="ODQ57341.1"/>
    <property type="molecule type" value="Genomic_DNA"/>
</dbReference>
<dbReference type="CDD" id="cd00067">
    <property type="entry name" value="GAL4"/>
    <property type="match status" value="1"/>
</dbReference>
<keyword evidence="5" id="KW-1185">Reference proteome</keyword>
<evidence type="ECO:0000259" key="3">
    <source>
        <dbReference type="PROSITE" id="PS50048"/>
    </source>
</evidence>
<dbReference type="PROSITE" id="PS00463">
    <property type="entry name" value="ZN2_CY6_FUNGAL_1"/>
    <property type="match status" value="1"/>
</dbReference>
<dbReference type="GO" id="GO:0000981">
    <property type="term" value="F:DNA-binding transcription factor activity, RNA polymerase II-specific"/>
    <property type="evidence" value="ECO:0007669"/>
    <property type="project" value="InterPro"/>
</dbReference>